<evidence type="ECO:0000313" key="2">
    <source>
        <dbReference type="Proteomes" id="UP000217277"/>
    </source>
</evidence>
<reference evidence="1" key="1">
    <citation type="submission" date="2015-03" db="EMBL/GenBank/DDBJ databases">
        <authorList>
            <person name="Xie B.-B."/>
            <person name="Rong J.-C."/>
            <person name="Qin Q.-L."/>
            <person name="Zhang Y.-Z."/>
        </authorList>
    </citation>
    <scope>NUCLEOTIDE SEQUENCE</scope>
    <source>
        <strain evidence="1">DSM 14585</strain>
    </source>
</reference>
<gene>
    <name evidence="1" type="ORF">PAGA_b0166</name>
</gene>
<dbReference type="Proteomes" id="UP000217277">
    <property type="component" value="Chromosome II"/>
</dbReference>
<accession>A0ACA8E1F4</accession>
<name>A0ACA8E1F4_9GAMM</name>
<keyword evidence="2" id="KW-1185">Reference proteome</keyword>
<proteinExistence type="predicted"/>
<organism evidence="1 2">
    <name type="scientific">Pseudoalteromonas agarivorans DSM 14585</name>
    <dbReference type="NCBI Taxonomy" id="1312369"/>
    <lineage>
        <taxon>Bacteria</taxon>
        <taxon>Pseudomonadati</taxon>
        <taxon>Pseudomonadota</taxon>
        <taxon>Gammaproteobacteria</taxon>
        <taxon>Alteromonadales</taxon>
        <taxon>Pseudoalteromonadaceae</taxon>
        <taxon>Pseudoalteromonas</taxon>
    </lineage>
</organism>
<dbReference type="EMBL" id="CP011012">
    <property type="protein sequence ID" value="ATC84127.1"/>
    <property type="molecule type" value="Genomic_DNA"/>
</dbReference>
<evidence type="ECO:0000313" key="1">
    <source>
        <dbReference type="EMBL" id="ATC84127.1"/>
    </source>
</evidence>
<sequence length="44" mass="5102">MLIFNEPLVSSARHIIMLAIATRSFCNQAVRYLFVTNCKKQLFL</sequence>
<protein>
    <submittedName>
        <fullName evidence="1">Uncharacterized protein</fullName>
    </submittedName>
</protein>